<evidence type="ECO:0000313" key="11">
    <source>
        <dbReference type="Proteomes" id="UP000824106"/>
    </source>
</evidence>
<dbReference type="InterPro" id="IPR002986">
    <property type="entry name" value="DAP_deCOOHase_LysA"/>
</dbReference>
<dbReference type="CDD" id="cd06828">
    <property type="entry name" value="PLPDE_III_DapDC"/>
    <property type="match status" value="1"/>
</dbReference>
<dbReference type="EMBL" id="DXAZ01000130">
    <property type="protein sequence ID" value="HIZ71686.1"/>
    <property type="molecule type" value="Genomic_DNA"/>
</dbReference>
<dbReference type="Pfam" id="PF02784">
    <property type="entry name" value="Orn_Arg_deC_N"/>
    <property type="match status" value="1"/>
</dbReference>
<evidence type="ECO:0000256" key="3">
    <source>
        <dbReference type="ARBA" id="ARBA00022898"/>
    </source>
</evidence>
<evidence type="ECO:0000256" key="6">
    <source>
        <dbReference type="NCBIfam" id="TIGR01048"/>
    </source>
</evidence>
<feature type="modified residue" description="N6-(pyridoxal phosphate)lysine" evidence="5 7">
    <location>
        <position position="81"/>
    </location>
</feature>
<feature type="binding site" evidence="5">
    <location>
        <position position="308"/>
    </location>
    <ligand>
        <name>substrate</name>
    </ligand>
</feature>
<evidence type="ECO:0000256" key="1">
    <source>
        <dbReference type="ARBA" id="ARBA00001933"/>
    </source>
</evidence>
<evidence type="ECO:0000313" key="10">
    <source>
        <dbReference type="EMBL" id="HIZ71686.1"/>
    </source>
</evidence>
<dbReference type="Gene3D" id="3.20.20.10">
    <property type="entry name" value="Alanine racemase"/>
    <property type="match status" value="1"/>
</dbReference>
<dbReference type="InterPro" id="IPR029066">
    <property type="entry name" value="PLP-binding_barrel"/>
</dbReference>
<feature type="binding site" evidence="5">
    <location>
        <position position="405"/>
    </location>
    <ligand>
        <name>pyridoxal 5'-phosphate</name>
        <dbReference type="ChEBI" id="CHEBI:597326"/>
    </ligand>
</feature>
<comment type="similarity">
    <text evidence="5">Belongs to the Orn/Lys/Arg decarboxylase class-II family. LysA subfamily.</text>
</comment>
<keyword evidence="5 8" id="KW-0457">Lysine biosynthesis</keyword>
<dbReference type="NCBIfam" id="TIGR01048">
    <property type="entry name" value="lysA"/>
    <property type="match status" value="1"/>
</dbReference>
<dbReference type="InterPro" id="IPR022644">
    <property type="entry name" value="De-COase2_N"/>
</dbReference>
<dbReference type="AlphaFoldDB" id="A0A9D2G3Q4"/>
<comment type="catalytic activity">
    <reaction evidence="5 8">
        <text>meso-2,6-diaminopimelate + H(+) = L-lysine + CO2</text>
        <dbReference type="Rhea" id="RHEA:15101"/>
        <dbReference type="ChEBI" id="CHEBI:15378"/>
        <dbReference type="ChEBI" id="CHEBI:16526"/>
        <dbReference type="ChEBI" id="CHEBI:32551"/>
        <dbReference type="ChEBI" id="CHEBI:57791"/>
        <dbReference type="EC" id="4.1.1.20"/>
    </reaction>
</comment>
<name>A0A9D2G3Q4_9LACT</name>
<dbReference type="FunFam" id="3.20.20.10:FF:000003">
    <property type="entry name" value="Diaminopimelate decarboxylase"/>
    <property type="match status" value="1"/>
</dbReference>
<dbReference type="EC" id="4.1.1.20" evidence="5 6"/>
<evidence type="ECO:0000256" key="8">
    <source>
        <dbReference type="RuleBase" id="RU003738"/>
    </source>
</evidence>
<reference evidence="10" key="2">
    <citation type="submission" date="2021-04" db="EMBL/GenBank/DDBJ databases">
        <authorList>
            <person name="Gilroy R."/>
        </authorList>
    </citation>
    <scope>NUCLEOTIDE SEQUENCE</scope>
    <source>
        <strain evidence="10">CHK169-4300</strain>
    </source>
</reference>
<feature type="domain" description="Orn/DAP/Arg decarboxylase 2 N-terminal" evidence="9">
    <location>
        <begin position="57"/>
        <end position="312"/>
    </location>
</feature>
<dbReference type="PROSITE" id="PS00879">
    <property type="entry name" value="ODR_DC_2_2"/>
    <property type="match status" value="1"/>
</dbReference>
<comment type="subunit">
    <text evidence="5">Homodimer.</text>
</comment>
<dbReference type="Gene3D" id="2.40.37.10">
    <property type="entry name" value="Lyase, Ornithine Decarboxylase, Chain A, domain 1"/>
    <property type="match status" value="1"/>
</dbReference>
<evidence type="ECO:0000256" key="5">
    <source>
        <dbReference type="HAMAP-Rule" id="MF_02120"/>
    </source>
</evidence>
<dbReference type="Proteomes" id="UP000824106">
    <property type="component" value="Unassembled WGS sequence"/>
</dbReference>
<organism evidence="10 11">
    <name type="scientific">Candidatus Atopostipes pullistercoris</name>
    <dbReference type="NCBI Taxonomy" id="2838467"/>
    <lineage>
        <taxon>Bacteria</taxon>
        <taxon>Bacillati</taxon>
        <taxon>Bacillota</taxon>
        <taxon>Bacilli</taxon>
        <taxon>Lactobacillales</taxon>
        <taxon>Carnobacteriaceae</taxon>
        <taxon>Atopostipes</taxon>
    </lineage>
</organism>
<dbReference type="GO" id="GO:0030170">
    <property type="term" value="F:pyridoxal phosphate binding"/>
    <property type="evidence" value="ECO:0007669"/>
    <property type="project" value="UniProtKB-UniRule"/>
</dbReference>
<comment type="function">
    <text evidence="5">Specifically catalyzes the decarboxylation of meso-diaminopimelate (meso-DAP) to L-lysine.</text>
</comment>
<dbReference type="PANTHER" id="PTHR43727">
    <property type="entry name" value="DIAMINOPIMELATE DECARBOXYLASE"/>
    <property type="match status" value="1"/>
</dbReference>
<keyword evidence="5" id="KW-0028">Amino-acid biosynthesis</keyword>
<feature type="binding site" evidence="5">
    <location>
        <position position="377"/>
    </location>
    <ligand>
        <name>substrate</name>
    </ligand>
</feature>
<evidence type="ECO:0000256" key="2">
    <source>
        <dbReference type="ARBA" id="ARBA00022793"/>
    </source>
</evidence>
<dbReference type="GO" id="GO:0009089">
    <property type="term" value="P:lysine biosynthetic process via diaminopimelate"/>
    <property type="evidence" value="ECO:0007669"/>
    <property type="project" value="UniProtKB-UniRule"/>
</dbReference>
<evidence type="ECO:0000259" key="9">
    <source>
        <dbReference type="Pfam" id="PF02784"/>
    </source>
</evidence>
<feature type="binding site" evidence="5">
    <location>
        <position position="263"/>
    </location>
    <ligand>
        <name>pyridoxal 5'-phosphate</name>
        <dbReference type="ChEBI" id="CHEBI:597326"/>
    </ligand>
</feature>
<dbReference type="PRINTS" id="PR01179">
    <property type="entry name" value="ODADCRBXLASE"/>
</dbReference>
<feature type="binding site" evidence="5">
    <location>
        <position position="405"/>
    </location>
    <ligand>
        <name>substrate</name>
    </ligand>
</feature>
<dbReference type="InterPro" id="IPR022657">
    <property type="entry name" value="De-COase2_CS"/>
</dbReference>
<dbReference type="HAMAP" id="MF_02120">
    <property type="entry name" value="LysA"/>
    <property type="match status" value="1"/>
</dbReference>
<dbReference type="InterPro" id="IPR009006">
    <property type="entry name" value="Ala_racemase/Decarboxylase_C"/>
</dbReference>
<comment type="caution">
    <text evidence="10">The sequence shown here is derived from an EMBL/GenBank/DDBJ whole genome shotgun (WGS) entry which is preliminary data.</text>
</comment>
<keyword evidence="2 5" id="KW-0210">Decarboxylase</keyword>
<accession>A0A9D2G3Q4</accession>
<evidence type="ECO:0000256" key="7">
    <source>
        <dbReference type="PIRSR" id="PIRSR600183-50"/>
    </source>
</evidence>
<dbReference type="SUPFAM" id="SSF51419">
    <property type="entry name" value="PLP-binding barrel"/>
    <property type="match status" value="1"/>
</dbReference>
<feature type="active site" description="Proton donor" evidence="7">
    <location>
        <position position="376"/>
    </location>
</feature>
<evidence type="ECO:0000256" key="4">
    <source>
        <dbReference type="ARBA" id="ARBA00023239"/>
    </source>
</evidence>
<comment type="cofactor">
    <cofactor evidence="1 5 7 8">
        <name>pyridoxal 5'-phosphate</name>
        <dbReference type="ChEBI" id="CHEBI:597326"/>
    </cofactor>
</comment>
<gene>
    <name evidence="5 10" type="primary">lysA</name>
    <name evidence="10" type="ORF">H9808_08010</name>
</gene>
<comment type="pathway">
    <text evidence="5 8">Amino-acid biosynthesis; L-lysine biosynthesis via DAP pathway; L-lysine from DL-2,6-diaminopimelate: step 1/1.</text>
</comment>
<dbReference type="InterPro" id="IPR000183">
    <property type="entry name" value="Orn/DAP/Arg_de-COase"/>
</dbReference>
<dbReference type="GO" id="GO:0008836">
    <property type="term" value="F:diaminopimelate decarboxylase activity"/>
    <property type="evidence" value="ECO:0007669"/>
    <property type="project" value="UniProtKB-UniRule"/>
</dbReference>
<sequence length="453" mass="50932">MERGLHLGNKEELANFTARDTIHINENNHLEIAGVDTVELAKKYGTPLVIYDIQTVRENIRELKEGLFDYQGPTEVSYASKAFSSVAFYQTIHQENIAIDVVSGGELYLAKQAGFPAKKINFHGNNKSLQELTDALDYNIGNIIVDNFYELEMLKQLTKQRQQMTNILLRITPGVSADTHQYIMTGQADSKFGFDLQNGQAEQALKEALEASYLNVEGLHMHIGSQIFDTDSYALSMNQILSHVNKWQKKYGFQLKVFNIGGGFGVQHTSEEAKNSPKKQLKRISQQLMKLLDDYGMVYPELWIEPGRSIVSEAGTTIYEIGSQKTLPKIRNYVSIDGGMSDNIRPAFYDAKYTGFVANRMNAEANTVVSIAGKACESGDMLIYDLPLPEVKAGDLLAVINTGDYTFAMANNYNRIPRPAVVFVEDGKDFLAVRRETPKDFMRFENTLPKYNH</sequence>
<dbReference type="SUPFAM" id="SSF50621">
    <property type="entry name" value="Alanine racemase C-terminal domain-like"/>
    <property type="match status" value="1"/>
</dbReference>
<dbReference type="PANTHER" id="PTHR43727:SF2">
    <property type="entry name" value="GROUP IV DECARBOXYLASE"/>
    <property type="match status" value="1"/>
</dbReference>
<dbReference type="PRINTS" id="PR01181">
    <property type="entry name" value="DAPDCRBXLASE"/>
</dbReference>
<feature type="binding site" evidence="5">
    <location>
        <begin position="305"/>
        <end position="308"/>
    </location>
    <ligand>
        <name>pyridoxal 5'-phosphate</name>
        <dbReference type="ChEBI" id="CHEBI:597326"/>
    </ligand>
</feature>
<keyword evidence="4 5" id="KW-0456">Lyase</keyword>
<protein>
    <recommendedName>
        <fullName evidence="5 6">Diaminopimelate decarboxylase</fullName>
        <shortName evidence="5">DAP decarboxylase</shortName>
        <shortName evidence="5">DAPDC</shortName>
        <ecNumber evidence="5 6">4.1.1.20</ecNumber>
    </recommendedName>
</protein>
<feature type="binding site" evidence="5">
    <location>
        <position position="349"/>
    </location>
    <ligand>
        <name>substrate</name>
    </ligand>
</feature>
<reference evidence="10" key="1">
    <citation type="journal article" date="2021" name="PeerJ">
        <title>Extensive microbial diversity within the chicken gut microbiome revealed by metagenomics and culture.</title>
        <authorList>
            <person name="Gilroy R."/>
            <person name="Ravi A."/>
            <person name="Getino M."/>
            <person name="Pursley I."/>
            <person name="Horton D.L."/>
            <person name="Alikhan N.F."/>
            <person name="Baker D."/>
            <person name="Gharbi K."/>
            <person name="Hall N."/>
            <person name="Watson M."/>
            <person name="Adriaenssens E.M."/>
            <person name="Foster-Nyarko E."/>
            <person name="Jarju S."/>
            <person name="Secka A."/>
            <person name="Antonio M."/>
            <person name="Oren A."/>
            <person name="Chaudhuri R.R."/>
            <person name="La Ragione R."/>
            <person name="Hildebrand F."/>
            <person name="Pallen M.J."/>
        </authorList>
    </citation>
    <scope>NUCLEOTIDE SEQUENCE</scope>
    <source>
        <strain evidence="10">CHK169-4300</strain>
    </source>
</reference>
<proteinExistence type="inferred from homology"/>
<feature type="binding site" evidence="5">
    <location>
        <position position="345"/>
    </location>
    <ligand>
        <name>substrate</name>
    </ligand>
</feature>
<keyword evidence="3 5" id="KW-0663">Pyridoxal phosphate</keyword>